<dbReference type="FunCoup" id="F0XBK8">
    <property type="interactions" value="121"/>
</dbReference>
<keyword evidence="3" id="KW-0812">Transmembrane</keyword>
<evidence type="ECO:0000259" key="4">
    <source>
        <dbReference type="PROSITE" id="PS50850"/>
    </source>
</evidence>
<proteinExistence type="predicted"/>
<gene>
    <name evidence="5" type="ORF">CMQ_5312</name>
</gene>
<protein>
    <submittedName>
        <fullName evidence="5">Major facilitator superfamily transporter</fullName>
    </submittedName>
</protein>
<name>F0XBK8_GROCL</name>
<feature type="transmembrane region" description="Helical" evidence="3">
    <location>
        <begin position="36"/>
        <end position="56"/>
    </location>
</feature>
<feature type="transmembrane region" description="Helical" evidence="3">
    <location>
        <begin position="322"/>
        <end position="346"/>
    </location>
</feature>
<dbReference type="PROSITE" id="PS50850">
    <property type="entry name" value="MFS"/>
    <property type="match status" value="1"/>
</dbReference>
<feature type="transmembrane region" description="Helical" evidence="3">
    <location>
        <begin position="62"/>
        <end position="81"/>
    </location>
</feature>
<accession>F0XBK8</accession>
<dbReference type="Proteomes" id="UP000007796">
    <property type="component" value="Unassembled WGS sequence"/>
</dbReference>
<dbReference type="SUPFAM" id="SSF103473">
    <property type="entry name" value="MFS general substrate transporter"/>
    <property type="match status" value="1"/>
</dbReference>
<sequence>MAPAWLTRLATESGLTSVVHCSSDVWLLIVLRFVRLFAYGASFLVLVPLLAGLGIADARIGLFMTLTLLGDTAISVLLAAVTDRVGRRRILAVGAMLMAASGAVFAISSSFWVLLLASIVGVISPSGNEIGPFRAIEESVLAHLTEPALRSDVFAWYTLSGTAGAALGSLTGGCLVQLLEDRGDGSSSSSQLAYRAVFFVYAAVGVLKLLLTLGLSPAVELEEQEEEAVVSPSANNAVQSQGVDSLSEPGERTSLLPKVDNEEADSRAGGGDFAAVSASSASSASSSPALAASSPPKPSILKRLRLLFPVISAESRRILSRLILLFALDSFGSGMASASWITYFFITVHSLAPAVLGTLFLVTSILAAVSNLLALPLARRLGPLRTMVFTHLPSTILLAMVPLPSPSQRGGTTLAMAFLALRSCTQSMDQAPRQAFLAAAVLPAERTAVMGAVNMVKTLMQAAGVGVSGVLAGKHHWILLLSGAGALKATYDLLLLWSFTHLQSRGDRPAGGR</sequence>
<dbReference type="GeneID" id="25978621"/>
<dbReference type="RefSeq" id="XP_014174532.1">
    <property type="nucleotide sequence ID" value="XM_014319057.1"/>
</dbReference>
<dbReference type="GO" id="GO:0022857">
    <property type="term" value="F:transmembrane transporter activity"/>
    <property type="evidence" value="ECO:0007669"/>
    <property type="project" value="InterPro"/>
</dbReference>
<feature type="domain" description="Major facilitator superfamily (MFS) profile" evidence="4">
    <location>
        <begin position="24"/>
        <end position="501"/>
    </location>
</feature>
<dbReference type="InterPro" id="IPR020846">
    <property type="entry name" value="MFS_dom"/>
</dbReference>
<comment type="subcellular location">
    <subcellularLocation>
        <location evidence="1">Membrane</location>
        <topology evidence="1">Multi-pass membrane protein</topology>
    </subcellularLocation>
</comment>
<dbReference type="STRING" id="655863.F0XBK8"/>
<keyword evidence="3" id="KW-0472">Membrane</keyword>
<evidence type="ECO:0000313" key="5">
    <source>
        <dbReference type="EMBL" id="EFX05050.1"/>
    </source>
</evidence>
<feature type="transmembrane region" description="Helical" evidence="3">
    <location>
        <begin position="192"/>
        <end position="211"/>
    </location>
</feature>
<dbReference type="EMBL" id="GL629756">
    <property type="protein sequence ID" value="EFX05050.1"/>
    <property type="molecule type" value="Genomic_DNA"/>
</dbReference>
<dbReference type="AlphaFoldDB" id="F0XBK8"/>
<evidence type="ECO:0000256" key="1">
    <source>
        <dbReference type="ARBA" id="ARBA00004141"/>
    </source>
</evidence>
<keyword evidence="6" id="KW-1185">Reference proteome</keyword>
<dbReference type="Pfam" id="PF07690">
    <property type="entry name" value="MFS_1"/>
    <property type="match status" value="1"/>
</dbReference>
<feature type="compositionally biased region" description="Polar residues" evidence="2">
    <location>
        <begin position="235"/>
        <end position="244"/>
    </location>
</feature>
<dbReference type="InterPro" id="IPR011701">
    <property type="entry name" value="MFS"/>
</dbReference>
<dbReference type="GO" id="GO:0000329">
    <property type="term" value="C:fungal-type vacuole membrane"/>
    <property type="evidence" value="ECO:0007669"/>
    <property type="project" value="TreeGrafter"/>
</dbReference>
<feature type="transmembrane region" description="Helical" evidence="3">
    <location>
        <begin position="352"/>
        <end position="374"/>
    </location>
</feature>
<evidence type="ECO:0000313" key="6">
    <source>
        <dbReference type="Proteomes" id="UP000007796"/>
    </source>
</evidence>
<dbReference type="HOGENOM" id="CLU_025894_2_0_1"/>
<feature type="region of interest" description="Disordered" evidence="2">
    <location>
        <begin position="226"/>
        <end position="273"/>
    </location>
</feature>
<keyword evidence="3" id="KW-1133">Transmembrane helix</keyword>
<dbReference type="eggNOG" id="ENOG502QTZH">
    <property type="taxonomic scope" value="Eukaryota"/>
</dbReference>
<feature type="transmembrane region" description="Helical" evidence="3">
    <location>
        <begin position="93"/>
        <end position="123"/>
    </location>
</feature>
<dbReference type="InParanoid" id="F0XBK8"/>
<evidence type="ECO:0000256" key="2">
    <source>
        <dbReference type="SAM" id="MobiDB-lite"/>
    </source>
</evidence>
<organism evidence="6">
    <name type="scientific">Grosmannia clavigera (strain kw1407 / UAMH 11150)</name>
    <name type="common">Blue stain fungus</name>
    <name type="synonym">Graphiocladiella clavigera</name>
    <dbReference type="NCBI Taxonomy" id="655863"/>
    <lineage>
        <taxon>Eukaryota</taxon>
        <taxon>Fungi</taxon>
        <taxon>Dikarya</taxon>
        <taxon>Ascomycota</taxon>
        <taxon>Pezizomycotina</taxon>
        <taxon>Sordariomycetes</taxon>
        <taxon>Sordariomycetidae</taxon>
        <taxon>Ophiostomatales</taxon>
        <taxon>Ophiostomataceae</taxon>
        <taxon>Leptographium</taxon>
    </lineage>
</organism>
<dbReference type="InterPro" id="IPR036259">
    <property type="entry name" value="MFS_trans_sf"/>
</dbReference>
<evidence type="ECO:0000256" key="3">
    <source>
        <dbReference type="SAM" id="Phobius"/>
    </source>
</evidence>
<dbReference type="OrthoDB" id="10027823at2759"/>
<dbReference type="PANTHER" id="PTHR23520">
    <property type="entry name" value="TRANSPORTER, PUTATIVE (AFU_ORTHOLOGUE AFUA_3G04000)-RELATED"/>
    <property type="match status" value="1"/>
</dbReference>
<reference evidence="5 6" key="1">
    <citation type="journal article" date="2011" name="Proc. Natl. Acad. Sci. U.S.A.">
        <title>Genome and transcriptome analyses of the mountain pine beetle-fungal symbiont Grosmannia clavigera, a lodgepole pine pathogen.</title>
        <authorList>
            <person name="DiGuistini S."/>
            <person name="Wang Y."/>
            <person name="Liao N.Y."/>
            <person name="Taylor G."/>
            <person name="Tanguay P."/>
            <person name="Feau N."/>
            <person name="Henrissat B."/>
            <person name="Chan S.K."/>
            <person name="Hesse-Orce U."/>
            <person name="Alamouti S.M."/>
            <person name="Tsui C.K.M."/>
            <person name="Docking R.T."/>
            <person name="Levasseur A."/>
            <person name="Haridas S."/>
            <person name="Robertson G."/>
            <person name="Birol I."/>
            <person name="Holt R.A."/>
            <person name="Marra M.A."/>
            <person name="Hamelin R.C."/>
            <person name="Hirst M."/>
            <person name="Jones S.J.M."/>
            <person name="Bohlmann J."/>
            <person name="Breuil C."/>
        </authorList>
    </citation>
    <scope>NUCLEOTIDE SEQUENCE [LARGE SCALE GENOMIC DNA]</scope>
    <source>
        <strain evidence="6">kw1407 / UAMH 11150</strain>
    </source>
</reference>
<dbReference type="PANTHER" id="PTHR23520:SF5">
    <property type="entry name" value="TRANSPORTER, PUTATIVE (AFU_ORTHOLOGUE AFUA_3G04000)-RELATED"/>
    <property type="match status" value="1"/>
</dbReference>
<dbReference type="Gene3D" id="1.20.1250.20">
    <property type="entry name" value="MFS general substrate transporter like domains"/>
    <property type="match status" value="1"/>
</dbReference>